<evidence type="ECO:0000259" key="2">
    <source>
        <dbReference type="Pfam" id="PF04015"/>
    </source>
</evidence>
<keyword evidence="1" id="KW-0408">Iron</keyword>
<dbReference type="Proteomes" id="UP000830055">
    <property type="component" value="Chromosome"/>
</dbReference>
<evidence type="ECO:0000256" key="1">
    <source>
        <dbReference type="ARBA" id="ARBA00023014"/>
    </source>
</evidence>
<accession>A0ABM7W9G6</accession>
<feature type="domain" description="DUF362" evidence="2">
    <location>
        <begin position="232"/>
        <end position="347"/>
    </location>
</feature>
<evidence type="ECO:0000313" key="4">
    <source>
        <dbReference type="Proteomes" id="UP000830055"/>
    </source>
</evidence>
<name>A0ABM7W9G6_9BACT</name>
<gene>
    <name evidence="3" type="ORF">DPPLL_19950</name>
</gene>
<dbReference type="InterPro" id="IPR007160">
    <property type="entry name" value="DUF362"/>
</dbReference>
<protein>
    <recommendedName>
        <fullName evidence="2">DUF362 domain-containing protein</fullName>
    </recommendedName>
</protein>
<proteinExistence type="predicted"/>
<dbReference type="PROSITE" id="PS51318">
    <property type="entry name" value="TAT"/>
    <property type="match status" value="1"/>
</dbReference>
<dbReference type="RefSeq" id="WP_284151052.1">
    <property type="nucleotide sequence ID" value="NZ_AP025516.1"/>
</dbReference>
<reference evidence="3 4" key="1">
    <citation type="submission" date="2022-01" db="EMBL/GenBank/DDBJ databases">
        <title>Desulfofustis limnae sp. nov., a novel mesophilic sulfate-reducing bacterium isolated from marsh soil.</title>
        <authorList>
            <person name="Watanabe M."/>
            <person name="Takahashi A."/>
            <person name="Kojima H."/>
            <person name="Fukui M."/>
        </authorList>
    </citation>
    <scope>NUCLEOTIDE SEQUENCE [LARGE SCALE GENOMIC DNA]</scope>
    <source>
        <strain evidence="3 4">PPLL</strain>
    </source>
</reference>
<dbReference type="InterPro" id="IPR006311">
    <property type="entry name" value="TAT_signal"/>
</dbReference>
<keyword evidence="1" id="KW-0479">Metal-binding</keyword>
<organism evidence="3 4">
    <name type="scientific">Desulfofustis limnaeus</name>
    <dbReference type="NCBI Taxonomy" id="2740163"/>
    <lineage>
        <taxon>Bacteria</taxon>
        <taxon>Pseudomonadati</taxon>
        <taxon>Thermodesulfobacteriota</taxon>
        <taxon>Desulfobulbia</taxon>
        <taxon>Desulfobulbales</taxon>
        <taxon>Desulfocapsaceae</taxon>
        <taxon>Desulfofustis</taxon>
    </lineage>
</organism>
<keyword evidence="4" id="KW-1185">Reference proteome</keyword>
<sequence>MKKAHSLDRRKFMVGTAVLLAGARVFPESVARAAGLERSTVVRVASPRASRPWDYQPSAPWDHTVEPRSVEDLQSGRFRTDRYFDCIDETVVRELLDTGLLHLTGKKTVREAWVQLLSGYRQGQRITIKVNLNNASYDERITTNRMDQSAAAINALVASLITTLEVAPEQITIADPSRWIHPVIVRGRCPFNGLSWIDSRSPDLWDPAEAVVFSRDLPVRPESRTDLPEMVPFHLARVYTEADHIINLCLLKNHGCGVTGAMKNHFGVIPPPAAKFFHTGLGSKSYIGDLCNTPSIRTKVRVNICEAVFGNWHNNVWSPRPWLTFAGGTPNSLFFSTDPVAFDSVLLHHISREVEARGAAVDEWVRQAIADHDFLQYAMEALRLGVHEHEPFSRIDYRQVELG</sequence>
<dbReference type="EMBL" id="AP025516">
    <property type="protein sequence ID" value="BDD87630.1"/>
    <property type="molecule type" value="Genomic_DNA"/>
</dbReference>
<evidence type="ECO:0000313" key="3">
    <source>
        <dbReference type="EMBL" id="BDD87630.1"/>
    </source>
</evidence>
<keyword evidence="1" id="KW-0411">Iron-sulfur</keyword>
<dbReference type="Pfam" id="PF04015">
    <property type="entry name" value="DUF362"/>
    <property type="match status" value="1"/>
</dbReference>